<feature type="region of interest" description="Disordered" evidence="2">
    <location>
        <begin position="301"/>
        <end position="324"/>
    </location>
</feature>
<keyword evidence="4" id="KW-1185">Reference proteome</keyword>
<evidence type="ECO:0000256" key="1">
    <source>
        <dbReference type="SAM" id="Coils"/>
    </source>
</evidence>
<proteinExistence type="predicted"/>
<accession>A0A8K1CPN5</accession>
<evidence type="ECO:0000256" key="2">
    <source>
        <dbReference type="SAM" id="MobiDB-lite"/>
    </source>
</evidence>
<dbReference type="Proteomes" id="UP000794436">
    <property type="component" value="Unassembled WGS sequence"/>
</dbReference>
<feature type="coiled-coil region" evidence="1">
    <location>
        <begin position="273"/>
        <end position="300"/>
    </location>
</feature>
<evidence type="ECO:0000313" key="3">
    <source>
        <dbReference type="EMBL" id="TMW67314.1"/>
    </source>
</evidence>
<comment type="caution">
    <text evidence="3">The sequence shown here is derived from an EMBL/GenBank/DDBJ whole genome shotgun (WGS) entry which is preliminary data.</text>
</comment>
<dbReference type="EMBL" id="SPLM01000005">
    <property type="protein sequence ID" value="TMW67314.1"/>
    <property type="molecule type" value="Genomic_DNA"/>
</dbReference>
<evidence type="ECO:0000313" key="4">
    <source>
        <dbReference type="Proteomes" id="UP000794436"/>
    </source>
</evidence>
<keyword evidence="1" id="KW-0175">Coiled coil</keyword>
<name>A0A8K1CPN5_PYTOL</name>
<feature type="region of interest" description="Disordered" evidence="2">
    <location>
        <begin position="203"/>
        <end position="232"/>
    </location>
</feature>
<feature type="compositionally biased region" description="Basic and acidic residues" evidence="2">
    <location>
        <begin position="167"/>
        <end position="178"/>
    </location>
</feature>
<organism evidence="3 4">
    <name type="scientific">Pythium oligandrum</name>
    <name type="common">Mycoparasitic fungus</name>
    <dbReference type="NCBI Taxonomy" id="41045"/>
    <lineage>
        <taxon>Eukaryota</taxon>
        <taxon>Sar</taxon>
        <taxon>Stramenopiles</taxon>
        <taxon>Oomycota</taxon>
        <taxon>Peronosporomycetes</taxon>
        <taxon>Pythiales</taxon>
        <taxon>Pythiaceae</taxon>
        <taxon>Pythium</taxon>
    </lineage>
</organism>
<feature type="region of interest" description="Disordered" evidence="2">
    <location>
        <begin position="131"/>
        <end position="178"/>
    </location>
</feature>
<gene>
    <name evidence="3" type="ORF">Poli38472_012430</name>
</gene>
<protein>
    <submittedName>
        <fullName evidence="3">Uncharacterized protein</fullName>
    </submittedName>
</protein>
<sequence length="324" mass="37746">MLMTEYWASDSSGSRDSQRRRRRSREQLQEENLWLAQQLAVSDTNTRQLEHRVQQLKRRVRTLETQLHAKDAEWAAALEEKEAKWMREYDEHMQGLLRVIAHHETTRQQLREEIEELRRPQDKACGTTERMTAEMETQTEDLCDGRCQKTQTPSESSRTSSRRSSYHHWDGDDPRSEQDEIQEHYVVLTMQKLLQQLQLSNRANPELHPSSASSRSDETSSSHSQSTSFRDSVLRRLSKQRVSSPQVCPRVTIPCQVQANESPPDDESSQTHHQVLMEQNQLLQRRLESQQRVLDRLLASKQLESIPESDSDEENPRPMSPPAA</sequence>
<feature type="region of interest" description="Disordered" evidence="2">
    <location>
        <begin position="1"/>
        <end position="24"/>
    </location>
</feature>
<feature type="coiled-coil region" evidence="1">
    <location>
        <begin position="46"/>
        <end position="120"/>
    </location>
</feature>
<dbReference type="AlphaFoldDB" id="A0A8K1CPN5"/>
<feature type="compositionally biased region" description="Low complexity" evidence="2">
    <location>
        <begin position="221"/>
        <end position="231"/>
    </location>
</feature>
<reference evidence="3" key="1">
    <citation type="submission" date="2019-03" db="EMBL/GenBank/DDBJ databases">
        <title>Long read genome sequence of the mycoparasitic Pythium oligandrum ATCC 38472 isolated from sugarbeet rhizosphere.</title>
        <authorList>
            <person name="Gaulin E."/>
        </authorList>
    </citation>
    <scope>NUCLEOTIDE SEQUENCE</scope>
    <source>
        <strain evidence="3">ATCC 38472_TT</strain>
    </source>
</reference>